<dbReference type="InterPro" id="IPR000971">
    <property type="entry name" value="Globin"/>
</dbReference>
<keyword evidence="9" id="KW-0408">Iron</keyword>
<evidence type="ECO:0000256" key="11">
    <source>
        <dbReference type="ARBA" id="ARBA00023027"/>
    </source>
</evidence>
<dbReference type="EC" id="1.14.12.17" evidence="3"/>
<dbReference type="SUPFAM" id="SSF63380">
    <property type="entry name" value="Riboflavin synthase domain-like"/>
    <property type="match status" value="1"/>
</dbReference>
<dbReference type="EMBL" id="JAERRC010000024">
    <property type="protein sequence ID" value="MBL0705844.1"/>
    <property type="molecule type" value="Genomic_DNA"/>
</dbReference>
<gene>
    <name evidence="17" type="ORF">JJE72_10030</name>
</gene>
<dbReference type="Pfam" id="PF00042">
    <property type="entry name" value="Globin"/>
    <property type="match status" value="1"/>
</dbReference>
<comment type="caution">
    <text evidence="17">The sequence shown here is derived from an EMBL/GenBank/DDBJ whole genome shotgun (WGS) entry which is preliminary data.</text>
</comment>
<dbReference type="Gene3D" id="3.40.50.80">
    <property type="entry name" value="Nucleotide-binding domain of ferredoxin-NADP reductase (FNR) module"/>
    <property type="match status" value="1"/>
</dbReference>
<keyword evidence="6" id="KW-0001">2Fe-2S</keyword>
<evidence type="ECO:0000256" key="14">
    <source>
        <dbReference type="RuleBase" id="RU000356"/>
    </source>
</evidence>
<keyword evidence="10" id="KW-0411">Iron-sulfur</keyword>
<dbReference type="InterPro" id="IPR009050">
    <property type="entry name" value="Globin-like_sf"/>
</dbReference>
<evidence type="ECO:0000256" key="5">
    <source>
        <dbReference type="ARBA" id="ARBA00022621"/>
    </source>
</evidence>
<dbReference type="PANTHER" id="PTHR43396:SF3">
    <property type="entry name" value="FLAVOHEMOPROTEIN"/>
    <property type="match status" value="1"/>
</dbReference>
<keyword evidence="4 14" id="KW-0349">Heme</keyword>
<dbReference type="SUPFAM" id="SSF46458">
    <property type="entry name" value="Globin-like"/>
    <property type="match status" value="1"/>
</dbReference>
<keyword evidence="5 14" id="KW-0561">Oxygen transport</keyword>
<dbReference type="InterPro" id="IPR039261">
    <property type="entry name" value="FNR_nucleotide-bd"/>
</dbReference>
<protein>
    <recommendedName>
        <fullName evidence="3">nitric oxide dioxygenase</fullName>
        <ecNumber evidence="3">1.14.12.17</ecNumber>
    </recommendedName>
</protein>
<dbReference type="InterPro" id="IPR017927">
    <property type="entry name" value="FAD-bd_FR_type"/>
</dbReference>
<dbReference type="Pfam" id="PF00175">
    <property type="entry name" value="NAD_binding_1"/>
    <property type="match status" value="1"/>
</dbReference>
<dbReference type="InterPro" id="IPR012292">
    <property type="entry name" value="Globin/Proto"/>
</dbReference>
<comment type="catalytic activity">
    <reaction evidence="13">
        <text>2 nitric oxide + NADPH + 2 O2 = 2 nitrate + NADP(+) + H(+)</text>
        <dbReference type="Rhea" id="RHEA:19465"/>
        <dbReference type="ChEBI" id="CHEBI:15378"/>
        <dbReference type="ChEBI" id="CHEBI:15379"/>
        <dbReference type="ChEBI" id="CHEBI:16480"/>
        <dbReference type="ChEBI" id="CHEBI:17632"/>
        <dbReference type="ChEBI" id="CHEBI:57783"/>
        <dbReference type="ChEBI" id="CHEBI:58349"/>
        <dbReference type="EC" id="1.14.12.17"/>
    </reaction>
</comment>
<name>A0ABS1K2E4_9MICC</name>
<keyword evidence="7" id="KW-0479">Metal-binding</keyword>
<dbReference type="PANTHER" id="PTHR43396">
    <property type="entry name" value="FLAVOHEMOPROTEIN"/>
    <property type="match status" value="1"/>
</dbReference>
<dbReference type="Pfam" id="PF00970">
    <property type="entry name" value="FAD_binding_6"/>
    <property type="match status" value="1"/>
</dbReference>
<comment type="similarity">
    <text evidence="14">Belongs to the globin family.</text>
</comment>
<comment type="cofactor">
    <cofactor evidence="1">
        <name>heme b</name>
        <dbReference type="ChEBI" id="CHEBI:60344"/>
    </cofactor>
</comment>
<evidence type="ECO:0000313" key="18">
    <source>
        <dbReference type="Proteomes" id="UP000639051"/>
    </source>
</evidence>
<dbReference type="Proteomes" id="UP000639051">
    <property type="component" value="Unassembled WGS sequence"/>
</dbReference>
<feature type="domain" description="Globin" evidence="15">
    <location>
        <begin position="1"/>
        <end position="141"/>
    </location>
</feature>
<dbReference type="InterPro" id="IPR001433">
    <property type="entry name" value="OxRdtase_FAD/NAD-bd"/>
</dbReference>
<dbReference type="InterPro" id="IPR008333">
    <property type="entry name" value="Cbr1-like_FAD-bd_dom"/>
</dbReference>
<evidence type="ECO:0000313" key="17">
    <source>
        <dbReference type="EMBL" id="MBL0705844.1"/>
    </source>
</evidence>
<dbReference type="PROSITE" id="PS01033">
    <property type="entry name" value="GLOBIN"/>
    <property type="match status" value="1"/>
</dbReference>
<comment type="similarity">
    <text evidence="2">In the C-terminal section; belongs to the flavoprotein pyridine nucleotide cytochrome reductase family.</text>
</comment>
<comment type="catalytic activity">
    <reaction evidence="12">
        <text>2 nitric oxide + NADH + 2 O2 = 2 nitrate + NAD(+) + H(+)</text>
        <dbReference type="Rhea" id="RHEA:19469"/>
        <dbReference type="ChEBI" id="CHEBI:15378"/>
        <dbReference type="ChEBI" id="CHEBI:15379"/>
        <dbReference type="ChEBI" id="CHEBI:16480"/>
        <dbReference type="ChEBI" id="CHEBI:17632"/>
        <dbReference type="ChEBI" id="CHEBI:57540"/>
        <dbReference type="ChEBI" id="CHEBI:57945"/>
        <dbReference type="EC" id="1.14.12.17"/>
    </reaction>
</comment>
<evidence type="ECO:0000256" key="7">
    <source>
        <dbReference type="ARBA" id="ARBA00022723"/>
    </source>
</evidence>
<keyword evidence="18" id="KW-1185">Reference proteome</keyword>
<dbReference type="Gene3D" id="1.10.490.10">
    <property type="entry name" value="Globins"/>
    <property type="match status" value="1"/>
</dbReference>
<evidence type="ECO:0000256" key="6">
    <source>
        <dbReference type="ARBA" id="ARBA00022714"/>
    </source>
</evidence>
<keyword evidence="8" id="KW-0521">NADP</keyword>
<accession>A0ABS1K2E4</accession>
<proteinExistence type="inferred from homology"/>
<evidence type="ECO:0000256" key="4">
    <source>
        <dbReference type="ARBA" id="ARBA00022617"/>
    </source>
</evidence>
<dbReference type="SUPFAM" id="SSF52343">
    <property type="entry name" value="Ferredoxin reductase-like, C-terminal NADP-linked domain"/>
    <property type="match status" value="1"/>
</dbReference>
<keyword evidence="14" id="KW-0813">Transport</keyword>
<dbReference type="Gene3D" id="2.40.30.10">
    <property type="entry name" value="Translation factors"/>
    <property type="match status" value="1"/>
</dbReference>
<evidence type="ECO:0000256" key="13">
    <source>
        <dbReference type="ARBA" id="ARBA00049433"/>
    </source>
</evidence>
<keyword evidence="11" id="KW-0520">NAD</keyword>
<evidence type="ECO:0000256" key="2">
    <source>
        <dbReference type="ARBA" id="ARBA00006401"/>
    </source>
</evidence>
<evidence type="ECO:0000259" key="15">
    <source>
        <dbReference type="PROSITE" id="PS01033"/>
    </source>
</evidence>
<evidence type="ECO:0000259" key="16">
    <source>
        <dbReference type="PROSITE" id="PS51384"/>
    </source>
</evidence>
<feature type="domain" description="FAD-binding FR-type" evidence="16">
    <location>
        <begin position="151"/>
        <end position="256"/>
    </location>
</feature>
<evidence type="ECO:0000256" key="8">
    <source>
        <dbReference type="ARBA" id="ARBA00022857"/>
    </source>
</evidence>
<dbReference type="RefSeq" id="WP_189692394.1">
    <property type="nucleotide sequence ID" value="NZ_BNCM01000002.1"/>
</dbReference>
<evidence type="ECO:0000256" key="1">
    <source>
        <dbReference type="ARBA" id="ARBA00001970"/>
    </source>
</evidence>
<evidence type="ECO:0000256" key="10">
    <source>
        <dbReference type="ARBA" id="ARBA00023014"/>
    </source>
</evidence>
<evidence type="ECO:0000256" key="9">
    <source>
        <dbReference type="ARBA" id="ARBA00023004"/>
    </source>
</evidence>
<dbReference type="PRINTS" id="PR00410">
    <property type="entry name" value="PHEHYDRXLASE"/>
</dbReference>
<organism evidence="17 18">
    <name type="scientific">Sinomonas cellulolyticus</name>
    <dbReference type="NCBI Taxonomy" id="2801916"/>
    <lineage>
        <taxon>Bacteria</taxon>
        <taxon>Bacillati</taxon>
        <taxon>Actinomycetota</taxon>
        <taxon>Actinomycetes</taxon>
        <taxon>Micrococcales</taxon>
        <taxon>Micrococcaceae</taxon>
        <taxon>Sinomonas</taxon>
    </lineage>
</organism>
<evidence type="ECO:0000256" key="3">
    <source>
        <dbReference type="ARBA" id="ARBA00012229"/>
    </source>
</evidence>
<reference evidence="17 18" key="1">
    <citation type="submission" date="2021-01" db="EMBL/GenBank/DDBJ databases">
        <title>Genome public.</title>
        <authorList>
            <person name="Liu C."/>
            <person name="Sun Q."/>
        </authorList>
    </citation>
    <scope>NUCLEOTIDE SEQUENCE [LARGE SCALE GENOMIC DNA]</scope>
    <source>
        <strain evidence="17 18">JC656</strain>
    </source>
</reference>
<sequence length="405" mass="43806">MLSDTARPVIEATLPLVGSRIGDITPLFYQKMFAAHPELLNGVFSRANQANGQQRQALAGAIAAFASHLVNHPGTLPEAVLSRIAHKHTSLGITEDQYPIVYKYLFEAIVEDLGEAVTPEVAQAWTEVYWLMADALIKIEKGLYAKQANDKMWMPWKIVEKTPASPTTMTFVFEPADDTPVTPGEPGQFVSVRIPVADGLLQARQYTLSADAESTERRVITTKYNDGGEVSPIMHEKFQVGDVVELSNPYGDVTLDDGDGPLVLATAGIGCTPAASILRALATNGSDREVLALHADRSLDTWALSDQMLGDVQKIDGASLKVWLEQPQPELAAVGTAGSGVTGAETHEGFMNLDEVDLPENANVYLCGPLPFMQKVRSQAIAKGIPATKIHYEVFGPDLWLASQN</sequence>
<dbReference type="PROSITE" id="PS51384">
    <property type="entry name" value="FAD_FR"/>
    <property type="match status" value="1"/>
</dbReference>
<dbReference type="InterPro" id="IPR017938">
    <property type="entry name" value="Riboflavin_synthase-like_b-brl"/>
</dbReference>
<dbReference type="CDD" id="cd06184">
    <property type="entry name" value="flavohem_like_fad_nad_binding"/>
    <property type="match status" value="1"/>
</dbReference>
<evidence type="ECO:0000256" key="12">
    <source>
        <dbReference type="ARBA" id="ARBA00048649"/>
    </source>
</evidence>